<evidence type="ECO:0000313" key="6">
    <source>
        <dbReference type="Proteomes" id="UP000694941"/>
    </source>
</evidence>
<dbReference type="SMART" id="SM00192">
    <property type="entry name" value="LDLa"/>
    <property type="match status" value="1"/>
</dbReference>
<feature type="signal peptide" evidence="4">
    <location>
        <begin position="1"/>
        <end position="32"/>
    </location>
</feature>
<dbReference type="PROSITE" id="PS01180">
    <property type="entry name" value="CUB"/>
    <property type="match status" value="1"/>
</dbReference>
<dbReference type="GeneID" id="106476463"/>
<dbReference type="SUPFAM" id="SSF57424">
    <property type="entry name" value="LDL receptor-like module"/>
    <property type="match status" value="1"/>
</dbReference>
<dbReference type="Pfam" id="PF00057">
    <property type="entry name" value="Ldl_recept_a"/>
    <property type="match status" value="1"/>
</dbReference>
<evidence type="ECO:0000313" key="7">
    <source>
        <dbReference type="RefSeq" id="XP_013792574.2"/>
    </source>
</evidence>
<dbReference type="SUPFAM" id="SSF49854">
    <property type="entry name" value="Spermadhesin, CUB domain"/>
    <property type="match status" value="1"/>
</dbReference>
<feature type="disulfide bond" evidence="2">
    <location>
        <begin position="44"/>
        <end position="71"/>
    </location>
</feature>
<keyword evidence="6" id="KW-1185">Reference proteome</keyword>
<dbReference type="InterPro" id="IPR000859">
    <property type="entry name" value="CUB_dom"/>
</dbReference>
<dbReference type="PANTHER" id="PTHR24652:SF69">
    <property type="entry name" value="CUB DOMAIN-CONTAINING PROTEIN"/>
    <property type="match status" value="1"/>
</dbReference>
<evidence type="ECO:0000256" key="2">
    <source>
        <dbReference type="PROSITE-ProRule" id="PRU00059"/>
    </source>
</evidence>
<keyword evidence="4" id="KW-0732">Signal</keyword>
<evidence type="ECO:0000256" key="1">
    <source>
        <dbReference type="ARBA" id="ARBA00023157"/>
    </source>
</evidence>
<dbReference type="Gene3D" id="2.60.120.290">
    <property type="entry name" value="Spermadhesin, CUB domain"/>
    <property type="match status" value="1"/>
</dbReference>
<organism evidence="6 7">
    <name type="scientific">Limulus polyphemus</name>
    <name type="common">Atlantic horseshoe crab</name>
    <dbReference type="NCBI Taxonomy" id="6850"/>
    <lineage>
        <taxon>Eukaryota</taxon>
        <taxon>Metazoa</taxon>
        <taxon>Ecdysozoa</taxon>
        <taxon>Arthropoda</taxon>
        <taxon>Chelicerata</taxon>
        <taxon>Merostomata</taxon>
        <taxon>Xiphosura</taxon>
        <taxon>Limulidae</taxon>
        <taxon>Limulus</taxon>
    </lineage>
</organism>
<dbReference type="RefSeq" id="XP_013792574.2">
    <property type="nucleotide sequence ID" value="XM_013937120.2"/>
</dbReference>
<feature type="disulfide bond" evidence="3">
    <location>
        <begin position="169"/>
        <end position="187"/>
    </location>
</feature>
<dbReference type="Gene3D" id="4.10.400.10">
    <property type="entry name" value="Low-density Lipoprotein Receptor"/>
    <property type="match status" value="1"/>
</dbReference>
<dbReference type="InterPro" id="IPR002172">
    <property type="entry name" value="LDrepeatLR_classA_rpt"/>
</dbReference>
<dbReference type="PROSITE" id="PS01209">
    <property type="entry name" value="LDLRA_1"/>
    <property type="match status" value="1"/>
</dbReference>
<gene>
    <name evidence="7" type="primary">LOC106476463</name>
</gene>
<dbReference type="PANTHER" id="PTHR24652">
    <property type="entry name" value="LOW-DENSITY LIPOPROTEIN RECEPTOR CLASS A DOMAIN-CONTAINING PROTEIN 2"/>
    <property type="match status" value="1"/>
</dbReference>
<keyword evidence="1 3" id="KW-1015">Disulfide bond</keyword>
<sequence>MNRCVMPALFSPSSLVILVFLVLGLSTYGASAEKNKYYHISTLCGQKIFHPLYKKIDGVVLTSDSEDDLKCVITFQTDSILQKFMLRFDHLALDCNDHLFVYDGDNAYGTHKAHLSCRSTRGNVGTIFTQSNFVTLKYLTDEWSKSGNGFKLVITAFKTSPVGCQDFQCLNTFCISEDLTCDNINHCGDNSDETSLALCP</sequence>
<dbReference type="InterPro" id="IPR036055">
    <property type="entry name" value="LDL_receptor-like_sf"/>
</dbReference>
<feature type="non-terminal residue" evidence="7">
    <location>
        <position position="200"/>
    </location>
</feature>
<evidence type="ECO:0000259" key="5">
    <source>
        <dbReference type="PROSITE" id="PS01180"/>
    </source>
</evidence>
<dbReference type="InterPro" id="IPR023415">
    <property type="entry name" value="LDLR_class-A_CS"/>
</dbReference>
<feature type="domain" description="CUB" evidence="5">
    <location>
        <begin position="44"/>
        <end position="157"/>
    </location>
</feature>
<name>A0ABM1C1G2_LIMPO</name>
<dbReference type="CDD" id="cd00112">
    <property type="entry name" value="LDLa"/>
    <property type="match status" value="1"/>
</dbReference>
<dbReference type="InterPro" id="IPR042333">
    <property type="entry name" value="LRAD2/Mig-13-like"/>
</dbReference>
<dbReference type="InterPro" id="IPR035914">
    <property type="entry name" value="Sperma_CUB_dom_sf"/>
</dbReference>
<accession>A0ABM1C1G2</accession>
<evidence type="ECO:0000256" key="3">
    <source>
        <dbReference type="PROSITE-ProRule" id="PRU00124"/>
    </source>
</evidence>
<comment type="caution">
    <text evidence="3">Lacks conserved residue(s) required for the propagation of feature annotation.</text>
</comment>
<dbReference type="PROSITE" id="PS50068">
    <property type="entry name" value="LDLRA_2"/>
    <property type="match status" value="1"/>
</dbReference>
<protein>
    <submittedName>
        <fullName evidence="7">Uncharacterized protein LOC106476463</fullName>
    </submittedName>
</protein>
<proteinExistence type="predicted"/>
<dbReference type="Proteomes" id="UP000694941">
    <property type="component" value="Unplaced"/>
</dbReference>
<feature type="chain" id="PRO_5046648162" evidence="4">
    <location>
        <begin position="33"/>
        <end position="200"/>
    </location>
</feature>
<reference evidence="7" key="1">
    <citation type="submission" date="2025-08" db="UniProtKB">
        <authorList>
            <consortium name="RefSeq"/>
        </authorList>
    </citation>
    <scope>IDENTIFICATION</scope>
    <source>
        <tissue evidence="7">Muscle</tissue>
    </source>
</reference>
<evidence type="ECO:0000256" key="4">
    <source>
        <dbReference type="SAM" id="SignalP"/>
    </source>
</evidence>